<dbReference type="InterPro" id="IPR032808">
    <property type="entry name" value="DoxX"/>
</dbReference>
<dbReference type="PANTHER" id="PTHR33452">
    <property type="entry name" value="OXIDOREDUCTASE CATD-RELATED"/>
    <property type="match status" value="1"/>
</dbReference>
<feature type="transmembrane region" description="Helical" evidence="6">
    <location>
        <begin position="60"/>
        <end position="81"/>
    </location>
</feature>
<comment type="subcellular location">
    <subcellularLocation>
        <location evidence="1">Cell membrane</location>
        <topology evidence="1">Multi-pass membrane protein</topology>
    </subcellularLocation>
</comment>
<proteinExistence type="predicted"/>
<dbReference type="EMBL" id="UINC01011217">
    <property type="protein sequence ID" value="SVA49604.1"/>
    <property type="molecule type" value="Genomic_DNA"/>
</dbReference>
<dbReference type="GO" id="GO:0005886">
    <property type="term" value="C:plasma membrane"/>
    <property type="evidence" value="ECO:0007669"/>
    <property type="project" value="UniProtKB-SubCell"/>
</dbReference>
<evidence type="ECO:0000256" key="6">
    <source>
        <dbReference type="SAM" id="Phobius"/>
    </source>
</evidence>
<dbReference type="AlphaFoldDB" id="A0A381WAU5"/>
<dbReference type="Pfam" id="PF07681">
    <property type="entry name" value="DoxX"/>
    <property type="match status" value="1"/>
</dbReference>
<evidence type="ECO:0008006" key="8">
    <source>
        <dbReference type="Google" id="ProtNLM"/>
    </source>
</evidence>
<keyword evidence="5 6" id="KW-0472">Membrane</keyword>
<evidence type="ECO:0000256" key="1">
    <source>
        <dbReference type="ARBA" id="ARBA00004651"/>
    </source>
</evidence>
<dbReference type="InterPro" id="IPR051907">
    <property type="entry name" value="DoxX-like_oxidoreductase"/>
</dbReference>
<feature type="transmembrane region" description="Helical" evidence="6">
    <location>
        <begin position="21"/>
        <end position="40"/>
    </location>
</feature>
<organism evidence="7">
    <name type="scientific">marine metagenome</name>
    <dbReference type="NCBI Taxonomy" id="408172"/>
    <lineage>
        <taxon>unclassified sequences</taxon>
        <taxon>metagenomes</taxon>
        <taxon>ecological metagenomes</taxon>
    </lineage>
</organism>
<evidence type="ECO:0000256" key="3">
    <source>
        <dbReference type="ARBA" id="ARBA00022692"/>
    </source>
</evidence>
<gene>
    <name evidence="7" type="ORF">METZ01_LOCUS102458</name>
</gene>
<keyword evidence="2" id="KW-1003">Cell membrane</keyword>
<accession>A0A381WAU5</accession>
<keyword evidence="4 6" id="KW-1133">Transmembrane helix</keyword>
<feature type="transmembrane region" description="Helical" evidence="6">
    <location>
        <begin position="88"/>
        <end position="112"/>
    </location>
</feature>
<name>A0A381WAU5_9ZZZZ</name>
<keyword evidence="3 6" id="KW-0812">Transmembrane</keyword>
<evidence type="ECO:0000256" key="2">
    <source>
        <dbReference type="ARBA" id="ARBA00022475"/>
    </source>
</evidence>
<dbReference type="PANTHER" id="PTHR33452:SF1">
    <property type="entry name" value="INNER MEMBRANE PROTEIN YPHA-RELATED"/>
    <property type="match status" value="1"/>
</dbReference>
<feature type="transmembrane region" description="Helical" evidence="6">
    <location>
        <begin position="124"/>
        <end position="143"/>
    </location>
</feature>
<reference evidence="7" key="1">
    <citation type="submission" date="2018-05" db="EMBL/GenBank/DDBJ databases">
        <authorList>
            <person name="Lanie J.A."/>
            <person name="Ng W.-L."/>
            <person name="Kazmierczak K.M."/>
            <person name="Andrzejewski T.M."/>
            <person name="Davidsen T.M."/>
            <person name="Wayne K.J."/>
            <person name="Tettelin H."/>
            <person name="Glass J.I."/>
            <person name="Rusch D."/>
            <person name="Podicherti R."/>
            <person name="Tsui H.-C.T."/>
            <person name="Winkler M.E."/>
        </authorList>
    </citation>
    <scope>NUCLEOTIDE SEQUENCE</scope>
</reference>
<evidence type="ECO:0000256" key="4">
    <source>
        <dbReference type="ARBA" id="ARBA00022989"/>
    </source>
</evidence>
<sequence length="152" mass="16860">MTTFMKYLFQTNDKFSYWVPRVILGCVMLPHGAQKLFGWFGGFGFTNTMTYFTQTAGLPWIIAFLIVMGESLGALGLILGFCTRLSALGLICIMVGAIITVHIPNGFFMNWFGKQAGEGFEYHLLVIGMSIPLLISGGGKYSVDVLIHKNFR</sequence>
<evidence type="ECO:0000256" key="5">
    <source>
        <dbReference type="ARBA" id="ARBA00023136"/>
    </source>
</evidence>
<evidence type="ECO:0000313" key="7">
    <source>
        <dbReference type="EMBL" id="SVA49604.1"/>
    </source>
</evidence>
<protein>
    <recommendedName>
        <fullName evidence="8">DoxX family protein</fullName>
    </recommendedName>
</protein>